<dbReference type="EMBL" id="VSRR010018295">
    <property type="protein sequence ID" value="MPC61209.1"/>
    <property type="molecule type" value="Genomic_DNA"/>
</dbReference>
<gene>
    <name evidence="1" type="ORF">E2C01_055275</name>
</gene>
<evidence type="ECO:0000313" key="1">
    <source>
        <dbReference type="EMBL" id="MPC61209.1"/>
    </source>
</evidence>
<organism evidence="1 2">
    <name type="scientific">Portunus trituberculatus</name>
    <name type="common">Swimming crab</name>
    <name type="synonym">Neptunus trituberculatus</name>
    <dbReference type="NCBI Taxonomy" id="210409"/>
    <lineage>
        <taxon>Eukaryota</taxon>
        <taxon>Metazoa</taxon>
        <taxon>Ecdysozoa</taxon>
        <taxon>Arthropoda</taxon>
        <taxon>Crustacea</taxon>
        <taxon>Multicrustacea</taxon>
        <taxon>Malacostraca</taxon>
        <taxon>Eumalacostraca</taxon>
        <taxon>Eucarida</taxon>
        <taxon>Decapoda</taxon>
        <taxon>Pleocyemata</taxon>
        <taxon>Brachyura</taxon>
        <taxon>Eubrachyura</taxon>
        <taxon>Portunoidea</taxon>
        <taxon>Portunidae</taxon>
        <taxon>Portuninae</taxon>
        <taxon>Portunus</taxon>
    </lineage>
</organism>
<comment type="caution">
    <text evidence="1">The sequence shown here is derived from an EMBL/GenBank/DDBJ whole genome shotgun (WGS) entry which is preliminary data.</text>
</comment>
<protein>
    <submittedName>
        <fullName evidence="1">Uncharacterized protein</fullName>
    </submittedName>
</protein>
<proteinExistence type="predicted"/>
<name>A0A5B7GUE1_PORTR</name>
<sequence>MYRVIIVHLSYVPDRVIRKRPPGFLVPYFLSFYSPPRLCSSQHASAHLSGMLGRTELPMGVWGREGRKGERVVDILHQPFRPRLICLHHFTTTTTTTTTSSSSSSSSSSQSLLSHTRPVDVVVVVVVVMVMVALHSNLEADQLTQIVKAVKRSLLLT</sequence>
<evidence type="ECO:0000313" key="2">
    <source>
        <dbReference type="Proteomes" id="UP000324222"/>
    </source>
</evidence>
<keyword evidence="2" id="KW-1185">Reference proteome</keyword>
<accession>A0A5B7GUE1</accession>
<reference evidence="1 2" key="1">
    <citation type="submission" date="2019-05" db="EMBL/GenBank/DDBJ databases">
        <title>Another draft genome of Portunus trituberculatus and its Hox gene families provides insights of decapod evolution.</title>
        <authorList>
            <person name="Jeong J.-H."/>
            <person name="Song I."/>
            <person name="Kim S."/>
            <person name="Choi T."/>
            <person name="Kim D."/>
            <person name="Ryu S."/>
            <person name="Kim W."/>
        </authorList>
    </citation>
    <scope>NUCLEOTIDE SEQUENCE [LARGE SCALE GENOMIC DNA]</scope>
    <source>
        <tissue evidence="1">Muscle</tissue>
    </source>
</reference>
<dbReference type="Proteomes" id="UP000324222">
    <property type="component" value="Unassembled WGS sequence"/>
</dbReference>
<dbReference type="AlphaFoldDB" id="A0A5B7GUE1"/>